<proteinExistence type="predicted"/>
<dbReference type="Proteomes" id="UP000216857">
    <property type="component" value="Unassembled WGS sequence"/>
</dbReference>
<evidence type="ECO:0000313" key="2">
    <source>
        <dbReference type="Proteomes" id="UP000216857"/>
    </source>
</evidence>
<organism evidence="1 2">
    <name type="scientific">Bordetella genomosp. 9</name>
    <dbReference type="NCBI Taxonomy" id="1416803"/>
    <lineage>
        <taxon>Bacteria</taxon>
        <taxon>Pseudomonadati</taxon>
        <taxon>Pseudomonadota</taxon>
        <taxon>Betaproteobacteria</taxon>
        <taxon>Burkholderiales</taxon>
        <taxon>Alcaligenaceae</taxon>
        <taxon>Bordetella</taxon>
    </lineage>
</organism>
<keyword evidence="2" id="KW-1185">Reference proteome</keyword>
<dbReference type="AlphaFoldDB" id="A0A261RNE6"/>
<dbReference type="OrthoDB" id="8657429at2"/>
<name>A0A261RNE6_9BORD</name>
<reference evidence="1" key="1">
    <citation type="submission" date="2017-05" db="EMBL/GenBank/DDBJ databases">
        <title>Complete and WGS of Bordetella genogroups.</title>
        <authorList>
            <person name="Spilker T."/>
            <person name="Lipuma J."/>
        </authorList>
    </citation>
    <scope>NUCLEOTIDE SEQUENCE</scope>
    <source>
        <strain evidence="1">AU21707</strain>
    </source>
</reference>
<sequence>MSIAIRPTTYSPASATGAAPVQLARSVSAPLTNDATVTLAGGSQWILSGSIPEGQVYRKAGGTLMIDAKRLREAYLVVANGKLVGFFFPGESAFTPVAYAPNLSLE</sequence>
<protein>
    <submittedName>
        <fullName evidence="1">Uncharacterized protein</fullName>
    </submittedName>
</protein>
<accession>A0A261RNE6</accession>
<gene>
    <name evidence="1" type="ORF">CAL26_04500</name>
</gene>
<dbReference type="RefSeq" id="WP_094845685.1">
    <property type="nucleotide sequence ID" value="NZ_NEVJ01000001.1"/>
</dbReference>
<evidence type="ECO:0000313" key="1">
    <source>
        <dbReference type="EMBL" id="OZI26588.1"/>
    </source>
</evidence>
<dbReference type="EMBL" id="NEVJ01000001">
    <property type="protein sequence ID" value="OZI26588.1"/>
    <property type="molecule type" value="Genomic_DNA"/>
</dbReference>
<comment type="caution">
    <text evidence="1">The sequence shown here is derived from an EMBL/GenBank/DDBJ whole genome shotgun (WGS) entry which is preliminary data.</text>
</comment>